<keyword evidence="6" id="KW-0408">Iron</keyword>
<dbReference type="GO" id="GO:0004656">
    <property type="term" value="F:procollagen-proline 4-dioxygenase activity"/>
    <property type="evidence" value="ECO:0007669"/>
    <property type="project" value="InterPro"/>
</dbReference>
<evidence type="ECO:0000256" key="7">
    <source>
        <dbReference type="SAM" id="SignalP"/>
    </source>
</evidence>
<accession>A0AB39Z1V2</accession>
<dbReference type="PANTHER" id="PTHR10869">
    <property type="entry name" value="PROLYL 4-HYDROXYLASE ALPHA SUBUNIT"/>
    <property type="match status" value="1"/>
</dbReference>
<keyword evidence="2" id="KW-0479">Metal-binding</keyword>
<dbReference type="Proteomes" id="UP001652628">
    <property type="component" value="Chromosome 3"/>
</dbReference>
<dbReference type="Gene3D" id="2.60.120.620">
    <property type="entry name" value="q2cbj1_9rhob like domain"/>
    <property type="match status" value="1"/>
</dbReference>
<dbReference type="InterPro" id="IPR045054">
    <property type="entry name" value="P4HA-like"/>
</dbReference>
<dbReference type="AlphaFoldDB" id="A0AB39Z1V2"/>
<dbReference type="GO" id="GO:0005506">
    <property type="term" value="F:iron ion binding"/>
    <property type="evidence" value="ECO:0007669"/>
    <property type="project" value="InterPro"/>
</dbReference>
<evidence type="ECO:0000313" key="9">
    <source>
        <dbReference type="Proteomes" id="UP001652628"/>
    </source>
</evidence>
<evidence type="ECO:0000256" key="5">
    <source>
        <dbReference type="ARBA" id="ARBA00023002"/>
    </source>
</evidence>
<keyword evidence="4" id="KW-0223">Dioxygenase</keyword>
<evidence type="ECO:0000256" key="2">
    <source>
        <dbReference type="ARBA" id="ARBA00022723"/>
    </source>
</evidence>
<dbReference type="GO" id="GO:0005783">
    <property type="term" value="C:endoplasmic reticulum"/>
    <property type="evidence" value="ECO:0007669"/>
    <property type="project" value="InterPro"/>
</dbReference>
<dbReference type="Gene3D" id="6.10.140.1460">
    <property type="match status" value="1"/>
</dbReference>
<evidence type="ECO:0000313" key="10">
    <source>
        <dbReference type="RefSeq" id="XP_016927002.4"/>
    </source>
</evidence>
<dbReference type="Pfam" id="PF08336">
    <property type="entry name" value="P4Ha_N"/>
    <property type="match status" value="1"/>
</dbReference>
<dbReference type="RefSeq" id="XP_016927002.4">
    <property type="nucleotide sequence ID" value="XM_017071513.4"/>
</dbReference>
<dbReference type="SMART" id="SM00702">
    <property type="entry name" value="P4Hc"/>
    <property type="match status" value="1"/>
</dbReference>
<dbReference type="InterPro" id="IPR011990">
    <property type="entry name" value="TPR-like_helical_dom_sf"/>
</dbReference>
<reference evidence="10" key="1">
    <citation type="submission" date="2025-08" db="UniProtKB">
        <authorList>
            <consortium name="RefSeq"/>
        </authorList>
    </citation>
    <scope>IDENTIFICATION</scope>
</reference>
<feature type="chain" id="PRO_5047119123" evidence="7">
    <location>
        <begin position="21"/>
        <end position="482"/>
    </location>
</feature>
<keyword evidence="9" id="KW-1185">Reference proteome</keyword>
<dbReference type="GO" id="GO:0031418">
    <property type="term" value="F:L-ascorbic acid binding"/>
    <property type="evidence" value="ECO:0007669"/>
    <property type="project" value="UniProtKB-KW"/>
</dbReference>
<feature type="signal peptide" evidence="7">
    <location>
        <begin position="1"/>
        <end position="20"/>
    </location>
</feature>
<dbReference type="PANTHER" id="PTHR10869:SF244">
    <property type="entry name" value="PROLYL 4-HYDROXYLASE SUBUNIT ALPHA-2"/>
    <property type="match status" value="1"/>
</dbReference>
<keyword evidence="7" id="KW-0732">Signal</keyword>
<evidence type="ECO:0000256" key="4">
    <source>
        <dbReference type="ARBA" id="ARBA00022964"/>
    </source>
</evidence>
<keyword evidence="5" id="KW-0560">Oxidoreductase</keyword>
<evidence type="ECO:0000259" key="8">
    <source>
        <dbReference type="SMART" id="SM00702"/>
    </source>
</evidence>
<dbReference type="GeneID" id="108007759"/>
<keyword evidence="3" id="KW-0847">Vitamin C</keyword>
<evidence type="ECO:0000256" key="6">
    <source>
        <dbReference type="ARBA" id="ARBA00023004"/>
    </source>
</evidence>
<dbReference type="InterPro" id="IPR013547">
    <property type="entry name" value="P4H_N"/>
</dbReference>
<dbReference type="Gene3D" id="1.25.40.10">
    <property type="entry name" value="Tetratricopeptide repeat domain"/>
    <property type="match status" value="1"/>
</dbReference>
<dbReference type="InterPro" id="IPR006620">
    <property type="entry name" value="Pro_4_hyd_alph"/>
</dbReference>
<sequence length="482" mass="55999">MKSFQGSLIFFLLFSRQITAHTTNNIINDDSSHLYSSSVTGLLKLLEMEQNFIETMKAYTNKMAEKVKNLQAFIDSTDYGVKESLEDREKYVANPLNAFSLMRRTHQDLPKWHNYSQQYVGMEELYALEEILAKVPDEKDMEYFLREMHRLEKIYDLEATDLARGRLQNKQHDIELTLRDCVVLGEHKLQEGDYKRASMWFRMAIKHEPEENAEIVNNILGDPRDRLNKQYAGSMIIYGIIKSNPSLTFQEAKEISHEALNTSSLEDMEYLINELLNQTDNEIIREMNVNRTTPTDYELGCRDRYSKRSNLVCSYNFNQTEFLRIAPLKQEVINVDPYIIIYHKVLSDDEIAKLKQDSEINPIKISIRQRITDITGNMFPITDDLKVSDHVPSSYDKPLHKFVDANQTGTLIFFLDNVEQGGATVFPKLKVSIFPQKGSCLFWYSESPDPRIEALECPVLQGNKWVITKQMHTKIKDFGLKQ</sequence>
<evidence type="ECO:0000256" key="3">
    <source>
        <dbReference type="ARBA" id="ARBA00022896"/>
    </source>
</evidence>
<gene>
    <name evidence="10" type="primary">LOC108007759</name>
</gene>
<comment type="cofactor">
    <cofactor evidence="1">
        <name>L-ascorbate</name>
        <dbReference type="ChEBI" id="CHEBI:38290"/>
    </cofactor>
</comment>
<evidence type="ECO:0000256" key="1">
    <source>
        <dbReference type="ARBA" id="ARBA00001961"/>
    </source>
</evidence>
<organism evidence="9 10">
    <name type="scientific">Drosophila suzukii</name>
    <name type="common">Spotted-wing drosophila fruit fly</name>
    <dbReference type="NCBI Taxonomy" id="28584"/>
    <lineage>
        <taxon>Eukaryota</taxon>
        <taxon>Metazoa</taxon>
        <taxon>Ecdysozoa</taxon>
        <taxon>Arthropoda</taxon>
        <taxon>Hexapoda</taxon>
        <taxon>Insecta</taxon>
        <taxon>Pterygota</taxon>
        <taxon>Neoptera</taxon>
        <taxon>Endopterygota</taxon>
        <taxon>Diptera</taxon>
        <taxon>Brachycera</taxon>
        <taxon>Muscomorpha</taxon>
        <taxon>Ephydroidea</taxon>
        <taxon>Drosophilidae</taxon>
        <taxon>Drosophila</taxon>
        <taxon>Sophophora</taxon>
    </lineage>
</organism>
<name>A0AB39Z1V2_DROSZ</name>
<protein>
    <submittedName>
        <fullName evidence="10">Prolyl 4-hydroxylase subunit alpha-2</fullName>
    </submittedName>
</protein>
<feature type="domain" description="Prolyl 4-hydroxylase alpha subunit" evidence="8">
    <location>
        <begin position="337"/>
        <end position="472"/>
    </location>
</feature>
<proteinExistence type="predicted"/>